<dbReference type="GeneID" id="27720942"/>
<proteinExistence type="predicted"/>
<dbReference type="HOGENOM" id="CLU_077191_1_0_1"/>
<comment type="caution">
    <text evidence="2">The sequence shown here is derived from an EMBL/GenBank/DDBJ whole genome shotgun (WGS) entry which is preliminary data.</text>
</comment>
<dbReference type="RefSeq" id="XP_016645336.1">
    <property type="nucleotide sequence ID" value="XM_016785039.1"/>
</dbReference>
<dbReference type="Proteomes" id="UP000028545">
    <property type="component" value="Unassembled WGS sequence"/>
</dbReference>
<protein>
    <submittedName>
        <fullName evidence="2">Putative hard-surface induced protein</fullName>
    </submittedName>
</protein>
<dbReference type="InterPro" id="IPR029063">
    <property type="entry name" value="SAM-dependent_MTases_sf"/>
</dbReference>
<dbReference type="OMA" id="YYTWLEY"/>
<dbReference type="AlphaFoldDB" id="A0A084GDX5"/>
<organism evidence="2 3">
    <name type="scientific">Pseudallescheria apiosperma</name>
    <name type="common">Scedosporium apiospermum</name>
    <dbReference type="NCBI Taxonomy" id="563466"/>
    <lineage>
        <taxon>Eukaryota</taxon>
        <taxon>Fungi</taxon>
        <taxon>Dikarya</taxon>
        <taxon>Ascomycota</taxon>
        <taxon>Pezizomycotina</taxon>
        <taxon>Sordariomycetes</taxon>
        <taxon>Hypocreomycetidae</taxon>
        <taxon>Microascales</taxon>
        <taxon>Microascaceae</taxon>
        <taxon>Scedosporium</taxon>
    </lineage>
</organism>
<reference evidence="2 3" key="1">
    <citation type="journal article" date="2014" name="Genome Announc.">
        <title>Draft genome sequence of the pathogenic fungus Scedosporium apiospermum.</title>
        <authorList>
            <person name="Vandeputte P."/>
            <person name="Ghamrawi S."/>
            <person name="Rechenmann M."/>
            <person name="Iltis A."/>
            <person name="Giraud S."/>
            <person name="Fleury M."/>
            <person name="Thornton C."/>
            <person name="Delhaes L."/>
            <person name="Meyer W."/>
            <person name="Papon N."/>
            <person name="Bouchara J.P."/>
        </authorList>
    </citation>
    <scope>NUCLEOTIDE SEQUENCE [LARGE SCALE GENOMIC DNA]</scope>
    <source>
        <strain evidence="2 3">IHEM 14462</strain>
    </source>
</reference>
<evidence type="ECO:0000256" key="1">
    <source>
        <dbReference type="SAM" id="MobiDB-lite"/>
    </source>
</evidence>
<dbReference type="EMBL" id="JOWA01000077">
    <property type="protein sequence ID" value="KEZ45537.1"/>
    <property type="molecule type" value="Genomic_DNA"/>
</dbReference>
<dbReference type="VEuPathDB" id="FungiDB:SAPIO_CDS1870"/>
<accession>A0A084GDX5</accession>
<feature type="region of interest" description="Disordered" evidence="1">
    <location>
        <begin position="44"/>
        <end position="68"/>
    </location>
</feature>
<dbReference type="KEGG" id="sapo:SAPIO_CDS1870"/>
<gene>
    <name evidence="2" type="ORF">SAPIO_CDS1870</name>
</gene>
<dbReference type="Gene3D" id="3.40.50.150">
    <property type="entry name" value="Vaccinia Virus protein VP39"/>
    <property type="match status" value="1"/>
</dbReference>
<feature type="compositionally biased region" description="Low complexity" evidence="1">
    <location>
        <begin position="47"/>
        <end position="57"/>
    </location>
</feature>
<evidence type="ECO:0000313" key="2">
    <source>
        <dbReference type="EMBL" id="KEZ45537.1"/>
    </source>
</evidence>
<evidence type="ECO:0000313" key="3">
    <source>
        <dbReference type="Proteomes" id="UP000028545"/>
    </source>
</evidence>
<name>A0A084GDX5_PSEDA</name>
<dbReference type="OrthoDB" id="407477at2759"/>
<keyword evidence="3" id="KW-1185">Reference proteome</keyword>
<dbReference type="SUPFAM" id="SSF53335">
    <property type="entry name" value="S-adenosyl-L-methionine-dependent methyltransferases"/>
    <property type="match status" value="1"/>
</dbReference>
<sequence>MTGPRTRFYTILTVVAGVLVLAAVIHAMDYNTAFEISRMMRSGKPGQGNADNANNGGYPDHPDHPDHAAQTVNYQPNQQKTWYQIAAAAGTDKVTTHEYQYMYEKYLPPMRNRHVKMLEIGLGCNMNYGPGKSYNTWLEYFPDVDLYFIEYDAKCAEKWAHKTQNAHVFTGDQADAAFLEDFISKAGMDFDLIIDDGGHTMDQQITSLKHLWKAVKPGGYYILEDLQTSYLEAYHGDPSAHDPTIETATKFIYELIDDRMTGKNKHEISSDMRSIDCMREVCGFTKKVA</sequence>